<dbReference type="EMBL" id="NFHB01000004">
    <property type="protein sequence ID" value="OUN03624.1"/>
    <property type="molecule type" value="Genomic_DNA"/>
</dbReference>
<accession>A0A1Y3QVC7</accession>
<evidence type="ECO:0000313" key="1">
    <source>
        <dbReference type="EMBL" id="OUN03624.1"/>
    </source>
</evidence>
<protein>
    <submittedName>
        <fullName evidence="1">Uncharacterized protein</fullName>
    </submittedName>
</protein>
<comment type="caution">
    <text evidence="1">The sequence shown here is derived from an EMBL/GenBank/DDBJ whole genome shotgun (WGS) entry which is preliminary data.</text>
</comment>
<dbReference type="AlphaFoldDB" id="A0A1Y3QVC7"/>
<name>A0A1Y3QVC7_9BACT</name>
<proteinExistence type="predicted"/>
<gene>
    <name evidence="1" type="ORF">B5G41_08025</name>
</gene>
<organism evidence="1 2">
    <name type="scientific">Alistipes onderdonkii</name>
    <dbReference type="NCBI Taxonomy" id="328813"/>
    <lineage>
        <taxon>Bacteria</taxon>
        <taxon>Pseudomonadati</taxon>
        <taxon>Bacteroidota</taxon>
        <taxon>Bacteroidia</taxon>
        <taxon>Bacteroidales</taxon>
        <taxon>Rikenellaceae</taxon>
        <taxon>Alistipes</taxon>
    </lineage>
</organism>
<dbReference type="Proteomes" id="UP000195772">
    <property type="component" value="Unassembled WGS sequence"/>
</dbReference>
<evidence type="ECO:0000313" key="2">
    <source>
        <dbReference type="Proteomes" id="UP000195772"/>
    </source>
</evidence>
<sequence>MPRFAEGPGRAGSLKVGFGSSGFGDGSGSWWLQGWFQGRFPGVVSGAGTGMAAGRRTGMCGRDGLGLPGAARGREYTDFSGGRCALIILFVADY</sequence>
<reference evidence="2" key="1">
    <citation type="submission" date="2017-04" db="EMBL/GenBank/DDBJ databases">
        <title>Function of individual gut microbiota members based on whole genome sequencing of pure cultures obtained from chicken caecum.</title>
        <authorList>
            <person name="Medvecky M."/>
            <person name="Cejkova D."/>
            <person name="Polansky O."/>
            <person name="Karasova D."/>
            <person name="Kubasova T."/>
            <person name="Cizek A."/>
            <person name="Rychlik I."/>
        </authorList>
    </citation>
    <scope>NUCLEOTIDE SEQUENCE [LARGE SCALE GENOMIC DNA]</scope>
    <source>
        <strain evidence="2">An90</strain>
    </source>
</reference>